<keyword evidence="8" id="KW-0175">Coiled coil</keyword>
<dbReference type="GO" id="GO:0009279">
    <property type="term" value="C:cell outer membrane"/>
    <property type="evidence" value="ECO:0007669"/>
    <property type="project" value="UniProtKB-SubCell"/>
</dbReference>
<dbReference type="InterPro" id="IPR051906">
    <property type="entry name" value="TolC-like"/>
</dbReference>
<sequence length="508" mass="55768">MGGGGLFHYRPSVCEADPMTGHFERKIMKKSVSIALASVLAASTGWSAAAQAESFQQALESAYQTNPTLQARRILGRAVDEEVPQALSNWRPTVTLKGDTAYKLTSYHPGAKGVDTNPSSLGVVLSQNIFRGFRTTAETEKAEADVQAERSTLKSVEQTVLLNAAQAYFTVIRDQAVLELNRNNEEVLTRQLEAARDRFRVGEITRTDVAQAESRLAGAIADRIAAEGTLETSRANYERVIGHPPAGTLEAPAPFTDLPQTFDDAVDIARRSHPDIIAAEYTWKGAQANIRDQRGKLLPTLAAQVSYSWNYGQYTYDMDTNEMEAGVVLTMPLYQGGAVYSQIRDAKHRAGQRRVQVDEQRDATVESLTSSWENLQSARARVTSYQSQIEAASIALEGVQREAQVGSRTTLDVLDAEQELLTSRVNLARAQRDASIYTYQVLSALGGMTADRLGLQVPLHDPDVHYEQVRGQWFGGNEWATKDAGLGADLDITQDVSDQNVSTVRQTR</sequence>
<evidence type="ECO:0000313" key="9">
    <source>
        <dbReference type="EMBL" id="GEO83024.1"/>
    </source>
</evidence>
<dbReference type="EMBL" id="BJZO01000153">
    <property type="protein sequence ID" value="GEO83024.1"/>
    <property type="molecule type" value="Genomic_DNA"/>
</dbReference>
<evidence type="ECO:0000256" key="6">
    <source>
        <dbReference type="ARBA" id="ARBA00023136"/>
    </source>
</evidence>
<gene>
    <name evidence="9" type="ORF">ROR02_31550</name>
</gene>
<keyword evidence="3" id="KW-0813">Transport</keyword>
<dbReference type="NCBIfam" id="TIGR01844">
    <property type="entry name" value="type_I_sec_TolC"/>
    <property type="match status" value="1"/>
</dbReference>
<evidence type="ECO:0000256" key="7">
    <source>
        <dbReference type="ARBA" id="ARBA00023237"/>
    </source>
</evidence>
<name>A0A512HC60_9PROT</name>
<dbReference type="Gene3D" id="1.20.1600.10">
    <property type="entry name" value="Outer membrane efflux proteins (OEP)"/>
    <property type="match status" value="1"/>
</dbReference>
<dbReference type="Pfam" id="PF02321">
    <property type="entry name" value="OEP"/>
    <property type="match status" value="2"/>
</dbReference>
<feature type="coiled-coil region" evidence="8">
    <location>
        <begin position="139"/>
        <end position="198"/>
    </location>
</feature>
<comment type="caution">
    <text evidence="9">The sequence shown here is derived from an EMBL/GenBank/DDBJ whole genome shotgun (WGS) entry which is preliminary data.</text>
</comment>
<organism evidence="9 10">
    <name type="scientific">Pararhodospirillum oryzae</name>
    <dbReference type="NCBI Taxonomy" id="478448"/>
    <lineage>
        <taxon>Bacteria</taxon>
        <taxon>Pseudomonadati</taxon>
        <taxon>Pseudomonadota</taxon>
        <taxon>Alphaproteobacteria</taxon>
        <taxon>Rhodospirillales</taxon>
        <taxon>Rhodospirillaceae</taxon>
        <taxon>Pararhodospirillum</taxon>
    </lineage>
</organism>
<keyword evidence="5" id="KW-0812">Transmembrane</keyword>
<evidence type="ECO:0000256" key="5">
    <source>
        <dbReference type="ARBA" id="ARBA00022692"/>
    </source>
</evidence>
<comment type="subcellular location">
    <subcellularLocation>
        <location evidence="1">Cell outer membrane</location>
    </subcellularLocation>
</comment>
<evidence type="ECO:0000256" key="8">
    <source>
        <dbReference type="SAM" id="Coils"/>
    </source>
</evidence>
<dbReference type="GO" id="GO:1990281">
    <property type="term" value="C:efflux pump complex"/>
    <property type="evidence" value="ECO:0007669"/>
    <property type="project" value="TreeGrafter"/>
</dbReference>
<keyword evidence="10" id="KW-1185">Reference proteome</keyword>
<comment type="similarity">
    <text evidence="2">Belongs to the outer membrane factor (OMF) (TC 1.B.17) family.</text>
</comment>
<dbReference type="GO" id="GO:0015288">
    <property type="term" value="F:porin activity"/>
    <property type="evidence" value="ECO:0007669"/>
    <property type="project" value="TreeGrafter"/>
</dbReference>
<dbReference type="GO" id="GO:0015562">
    <property type="term" value="F:efflux transmembrane transporter activity"/>
    <property type="evidence" value="ECO:0007669"/>
    <property type="project" value="InterPro"/>
</dbReference>
<keyword evidence="6" id="KW-0472">Membrane</keyword>
<keyword evidence="7" id="KW-0998">Cell outer membrane</keyword>
<dbReference type="Proteomes" id="UP000321567">
    <property type="component" value="Unassembled WGS sequence"/>
</dbReference>
<protein>
    <submittedName>
        <fullName evidence="9">Type I secretion protein TolC</fullName>
    </submittedName>
</protein>
<dbReference type="InterPro" id="IPR010130">
    <property type="entry name" value="T1SS_OMP_TolC"/>
</dbReference>
<proteinExistence type="inferred from homology"/>
<evidence type="ECO:0000256" key="2">
    <source>
        <dbReference type="ARBA" id="ARBA00007613"/>
    </source>
</evidence>
<dbReference type="PANTHER" id="PTHR30026:SF22">
    <property type="entry name" value="OUTER MEMBRANE EFFLUX PROTEIN"/>
    <property type="match status" value="1"/>
</dbReference>
<dbReference type="SUPFAM" id="SSF56954">
    <property type="entry name" value="Outer membrane efflux proteins (OEP)"/>
    <property type="match status" value="1"/>
</dbReference>
<accession>A0A512HC60</accession>
<keyword evidence="4" id="KW-1134">Transmembrane beta strand</keyword>
<dbReference type="PANTHER" id="PTHR30026">
    <property type="entry name" value="OUTER MEMBRANE PROTEIN TOLC"/>
    <property type="match status" value="1"/>
</dbReference>
<reference evidence="9 10" key="1">
    <citation type="submission" date="2019-07" db="EMBL/GenBank/DDBJ databases">
        <title>Whole genome shotgun sequence of Rhodospirillum oryzae NBRC 107573.</title>
        <authorList>
            <person name="Hosoyama A."/>
            <person name="Uohara A."/>
            <person name="Ohji S."/>
            <person name="Ichikawa N."/>
        </authorList>
    </citation>
    <scope>NUCLEOTIDE SEQUENCE [LARGE SCALE GENOMIC DNA]</scope>
    <source>
        <strain evidence="9 10">NBRC 107573</strain>
    </source>
</reference>
<evidence type="ECO:0000313" key="10">
    <source>
        <dbReference type="Proteomes" id="UP000321567"/>
    </source>
</evidence>
<evidence type="ECO:0000256" key="1">
    <source>
        <dbReference type="ARBA" id="ARBA00004442"/>
    </source>
</evidence>
<dbReference type="InterPro" id="IPR003423">
    <property type="entry name" value="OMP_efflux"/>
</dbReference>
<evidence type="ECO:0000256" key="4">
    <source>
        <dbReference type="ARBA" id="ARBA00022452"/>
    </source>
</evidence>
<dbReference type="AlphaFoldDB" id="A0A512HC60"/>
<evidence type="ECO:0000256" key="3">
    <source>
        <dbReference type="ARBA" id="ARBA00022448"/>
    </source>
</evidence>